<dbReference type="GO" id="GO:0051087">
    <property type="term" value="F:protein-folding chaperone binding"/>
    <property type="evidence" value="ECO:0007669"/>
    <property type="project" value="TreeGrafter"/>
</dbReference>
<dbReference type="GO" id="GO:0051082">
    <property type="term" value="F:unfolded protein binding"/>
    <property type="evidence" value="ECO:0007669"/>
    <property type="project" value="InterPro"/>
</dbReference>
<dbReference type="VEuPathDB" id="FungiDB:DIURU_003951"/>
<keyword evidence="3" id="KW-0175">Coiled coil</keyword>
<evidence type="ECO:0000313" key="5">
    <source>
        <dbReference type="Proteomes" id="UP000449547"/>
    </source>
</evidence>
<dbReference type="PANTHER" id="PTHR21431">
    <property type="entry name" value="PREFOLDIN SUBUNIT 6"/>
    <property type="match status" value="1"/>
</dbReference>
<dbReference type="EMBL" id="SWFT01000116">
    <property type="protein sequence ID" value="KAA8900135.1"/>
    <property type="molecule type" value="Genomic_DNA"/>
</dbReference>
<evidence type="ECO:0000313" key="4">
    <source>
        <dbReference type="EMBL" id="KAA8900135.1"/>
    </source>
</evidence>
<dbReference type="PANTHER" id="PTHR21431:SF0">
    <property type="entry name" value="PREFOLDIN SUBUNIT 6"/>
    <property type="match status" value="1"/>
</dbReference>
<gene>
    <name evidence="4" type="ORF">DIURU_003951</name>
</gene>
<proteinExistence type="inferred from homology"/>
<dbReference type="Gene3D" id="1.10.287.370">
    <property type="match status" value="1"/>
</dbReference>
<dbReference type="GO" id="GO:0016272">
    <property type="term" value="C:prefoldin complex"/>
    <property type="evidence" value="ECO:0007669"/>
    <property type="project" value="InterPro"/>
</dbReference>
<accession>A0A642UJ89</accession>
<protein>
    <recommendedName>
        <fullName evidence="6">Prefoldin subunit 6</fullName>
    </recommendedName>
</protein>
<dbReference type="GO" id="GO:0051131">
    <property type="term" value="P:chaperone-mediated protein complex assembly"/>
    <property type="evidence" value="ECO:0007669"/>
    <property type="project" value="TreeGrafter"/>
</dbReference>
<dbReference type="OrthoDB" id="248120at2759"/>
<dbReference type="GO" id="GO:0005737">
    <property type="term" value="C:cytoplasm"/>
    <property type="evidence" value="ECO:0007669"/>
    <property type="project" value="TreeGrafter"/>
</dbReference>
<keyword evidence="2" id="KW-0143">Chaperone</keyword>
<keyword evidence="5" id="KW-1185">Reference proteome</keyword>
<evidence type="ECO:0000256" key="2">
    <source>
        <dbReference type="ARBA" id="ARBA00023186"/>
    </source>
</evidence>
<reference evidence="4 5" key="1">
    <citation type="submission" date="2019-07" db="EMBL/GenBank/DDBJ databases">
        <title>Genome assembly of two rare yeast pathogens: Diutina rugosa and Trichomonascus ciferrii.</title>
        <authorList>
            <person name="Mixao V."/>
            <person name="Saus E."/>
            <person name="Hansen A."/>
            <person name="Lass-Flor C."/>
            <person name="Gabaldon T."/>
        </authorList>
    </citation>
    <scope>NUCLEOTIDE SEQUENCE [LARGE SCALE GENOMIC DNA]</scope>
    <source>
        <strain evidence="4 5">CBS 613</strain>
    </source>
</reference>
<dbReference type="Proteomes" id="UP000449547">
    <property type="component" value="Unassembled WGS sequence"/>
</dbReference>
<dbReference type="AlphaFoldDB" id="A0A642UJ89"/>
<dbReference type="GeneID" id="54782602"/>
<sequence>MSKEEFEKVSMEFSRLQNQMNELIGARSQLETQFQENKIVLDEFELLDDSAKIYKLTGPVLLPQEYSEAKMNVEKRIDFIKGEITRVEDKIKSSESDMAAAREKLLAIRSQLM</sequence>
<name>A0A642UJ89_DIURU</name>
<organism evidence="4 5">
    <name type="scientific">Diutina rugosa</name>
    <name type="common">Yeast</name>
    <name type="synonym">Candida rugosa</name>
    <dbReference type="NCBI Taxonomy" id="5481"/>
    <lineage>
        <taxon>Eukaryota</taxon>
        <taxon>Fungi</taxon>
        <taxon>Dikarya</taxon>
        <taxon>Ascomycota</taxon>
        <taxon>Saccharomycotina</taxon>
        <taxon>Pichiomycetes</taxon>
        <taxon>Debaryomycetaceae</taxon>
        <taxon>Diutina</taxon>
    </lineage>
</organism>
<evidence type="ECO:0000256" key="3">
    <source>
        <dbReference type="SAM" id="Coils"/>
    </source>
</evidence>
<dbReference type="InterPro" id="IPR002777">
    <property type="entry name" value="PFD_beta-like"/>
</dbReference>
<dbReference type="SUPFAM" id="SSF46579">
    <property type="entry name" value="Prefoldin"/>
    <property type="match status" value="1"/>
</dbReference>
<feature type="coiled-coil region" evidence="3">
    <location>
        <begin position="70"/>
        <end position="104"/>
    </location>
</feature>
<evidence type="ECO:0008006" key="6">
    <source>
        <dbReference type="Google" id="ProtNLM"/>
    </source>
</evidence>
<dbReference type="InterPro" id="IPR009053">
    <property type="entry name" value="Prefoldin"/>
</dbReference>
<dbReference type="CDD" id="cd23161">
    <property type="entry name" value="Prefoldin_6"/>
    <property type="match status" value="1"/>
</dbReference>
<comment type="similarity">
    <text evidence="1">Belongs to the prefoldin subunit beta family.</text>
</comment>
<dbReference type="OMA" id="VQTEFAQ"/>
<dbReference type="RefSeq" id="XP_034011274.1">
    <property type="nucleotide sequence ID" value="XM_034156770.1"/>
</dbReference>
<evidence type="ECO:0000256" key="1">
    <source>
        <dbReference type="ARBA" id="ARBA00008045"/>
    </source>
</evidence>
<dbReference type="GO" id="GO:0006457">
    <property type="term" value="P:protein folding"/>
    <property type="evidence" value="ECO:0007669"/>
    <property type="project" value="InterPro"/>
</dbReference>
<dbReference type="Pfam" id="PF01920">
    <property type="entry name" value="Prefoldin_2"/>
    <property type="match status" value="1"/>
</dbReference>
<comment type="caution">
    <text evidence="4">The sequence shown here is derived from an EMBL/GenBank/DDBJ whole genome shotgun (WGS) entry which is preliminary data.</text>
</comment>
<dbReference type="FunFam" id="1.10.287.370:FF:000003">
    <property type="entry name" value="Prefoldin subunit 6"/>
    <property type="match status" value="1"/>
</dbReference>